<sequence>MEAAQHFVTPLEAEWLIESSIREIHPSAIGIDKKWLSYHHTIEKLNLQAHQSAQQIKTALVFSLWSPGNYSSFQKSSQRKTSALPCDFISSYVSTLLWGAC</sequence>
<name>F0WSZ3_9STRA</name>
<accession>F0WSZ3</accession>
<dbReference type="AlphaFoldDB" id="F0WSZ3"/>
<reference evidence="1" key="2">
    <citation type="submission" date="2011-02" db="EMBL/GenBank/DDBJ databases">
        <authorList>
            <person name="MacLean D."/>
        </authorList>
    </citation>
    <scope>NUCLEOTIDE SEQUENCE</scope>
</reference>
<dbReference type="HOGENOM" id="CLU_2296941_0_0_1"/>
<gene>
    <name evidence="1" type="primary">AlNc14C242G9483</name>
    <name evidence="1" type="ORF">ALNC14_106220</name>
</gene>
<protein>
    <submittedName>
        <fullName evidence="1">AlNc14C242G9483 protein</fullName>
    </submittedName>
</protein>
<dbReference type="EMBL" id="FR824287">
    <property type="protein sequence ID" value="CCA24478.1"/>
    <property type="molecule type" value="Genomic_DNA"/>
</dbReference>
<organism evidence="1">
    <name type="scientific">Albugo laibachii Nc14</name>
    <dbReference type="NCBI Taxonomy" id="890382"/>
    <lineage>
        <taxon>Eukaryota</taxon>
        <taxon>Sar</taxon>
        <taxon>Stramenopiles</taxon>
        <taxon>Oomycota</taxon>
        <taxon>Peronosporomycetes</taxon>
        <taxon>Albuginales</taxon>
        <taxon>Albuginaceae</taxon>
        <taxon>Albugo</taxon>
    </lineage>
</organism>
<reference evidence="1" key="1">
    <citation type="journal article" date="2011" name="PLoS Biol.">
        <title>Gene gain and loss during evolution of obligate parasitism in the white rust pathogen of Arabidopsis thaliana.</title>
        <authorList>
            <person name="Kemen E."/>
            <person name="Gardiner A."/>
            <person name="Schultz-Larsen T."/>
            <person name="Kemen A.C."/>
            <person name="Balmuth A.L."/>
            <person name="Robert-Seilaniantz A."/>
            <person name="Bailey K."/>
            <person name="Holub E."/>
            <person name="Studholme D.J."/>
            <person name="Maclean D."/>
            <person name="Jones J.D."/>
        </authorList>
    </citation>
    <scope>NUCLEOTIDE SEQUENCE</scope>
</reference>
<proteinExistence type="predicted"/>
<evidence type="ECO:0000313" key="1">
    <source>
        <dbReference type="EMBL" id="CCA24478.1"/>
    </source>
</evidence>